<dbReference type="OMA" id="NMKERTP"/>
<dbReference type="Pfam" id="PF03402">
    <property type="entry name" value="V1R"/>
    <property type="match status" value="1"/>
</dbReference>
<evidence type="ECO:0000256" key="10">
    <source>
        <dbReference type="ARBA" id="ARBA00023224"/>
    </source>
</evidence>
<keyword evidence="8 11" id="KW-0472">Membrane</keyword>
<keyword evidence="3 11" id="KW-1003">Cell membrane</keyword>
<proteinExistence type="inferred from homology"/>
<dbReference type="GO" id="GO:0005550">
    <property type="term" value="F:pheromone binding"/>
    <property type="evidence" value="ECO:0000318"/>
    <property type="project" value="GO_Central"/>
</dbReference>
<reference evidence="13 14" key="1">
    <citation type="journal article" date="2008" name="Nature">
        <title>Genome analysis of the platypus reveals unique signatures of evolution.</title>
        <authorList>
            <person name="Warren W.C."/>
            <person name="Hillier L.W."/>
            <person name="Marshall Graves J.A."/>
            <person name="Birney E."/>
            <person name="Ponting C.P."/>
            <person name="Grutzner F."/>
            <person name="Belov K."/>
            <person name="Miller W."/>
            <person name="Clarke L."/>
            <person name="Chinwalla A.T."/>
            <person name="Yang S.P."/>
            <person name="Heger A."/>
            <person name="Locke D.P."/>
            <person name="Miethke P."/>
            <person name="Waters P.D."/>
            <person name="Veyrunes F."/>
            <person name="Fulton L."/>
            <person name="Fulton B."/>
            <person name="Graves T."/>
            <person name="Wallis J."/>
            <person name="Puente X.S."/>
            <person name="Lopez-Otin C."/>
            <person name="Ordonez G.R."/>
            <person name="Eichler E.E."/>
            <person name="Chen L."/>
            <person name="Cheng Z."/>
            <person name="Deakin J.E."/>
            <person name="Alsop A."/>
            <person name="Thompson K."/>
            <person name="Kirby P."/>
            <person name="Papenfuss A.T."/>
            <person name="Wakefield M.J."/>
            <person name="Olender T."/>
            <person name="Lancet D."/>
            <person name="Huttley G.A."/>
            <person name="Smit A.F."/>
            <person name="Pask A."/>
            <person name="Temple-Smith P."/>
            <person name="Batzer M.A."/>
            <person name="Walker J.A."/>
            <person name="Konkel M.K."/>
            <person name="Harris R.S."/>
            <person name="Whittington C.M."/>
            <person name="Wong E.S."/>
            <person name="Gemmell N.J."/>
            <person name="Buschiazzo E."/>
            <person name="Vargas Jentzsch I.M."/>
            <person name="Merkel A."/>
            <person name="Schmitz J."/>
            <person name="Zemann A."/>
            <person name="Churakov G."/>
            <person name="Kriegs J.O."/>
            <person name="Brosius J."/>
            <person name="Murchison E.P."/>
            <person name="Sachidanandam R."/>
            <person name="Smith C."/>
            <person name="Hannon G.J."/>
            <person name="Tsend-Ayush E."/>
            <person name="McMillan D."/>
            <person name="Attenborough R."/>
            <person name="Rens W."/>
            <person name="Ferguson-Smith M."/>
            <person name="Lefevre C.M."/>
            <person name="Sharp J.A."/>
            <person name="Nicholas K.R."/>
            <person name="Ray D.A."/>
            <person name="Kube M."/>
            <person name="Reinhardt R."/>
            <person name="Pringle T.H."/>
            <person name="Taylor J."/>
            <person name="Jones R.C."/>
            <person name="Nixon B."/>
            <person name="Dacheux J.L."/>
            <person name="Niwa H."/>
            <person name="Sekita Y."/>
            <person name="Huang X."/>
            <person name="Stark A."/>
            <person name="Kheradpour P."/>
            <person name="Kellis M."/>
            <person name="Flicek P."/>
            <person name="Chen Y."/>
            <person name="Webber C."/>
            <person name="Hardison R."/>
            <person name="Nelson J."/>
            <person name="Hallsworth-Pepin K."/>
            <person name="Delehaunty K."/>
            <person name="Markovic C."/>
            <person name="Minx P."/>
            <person name="Feng Y."/>
            <person name="Kremitzki C."/>
            <person name="Mitreva M."/>
            <person name="Glasscock J."/>
            <person name="Wylie T."/>
            <person name="Wohldmann P."/>
            <person name="Thiru P."/>
            <person name="Nhan M.N."/>
            <person name="Pohl C.S."/>
            <person name="Smith S.M."/>
            <person name="Hou S."/>
            <person name="Nefedov M."/>
            <person name="de Jong P.J."/>
            <person name="Renfree M.B."/>
            <person name="Mardis E.R."/>
            <person name="Wilson R.K."/>
        </authorList>
    </citation>
    <scope>NUCLEOTIDE SEQUENCE [LARGE SCALE GENOMIC DNA]</scope>
    <source>
        <strain evidence="13 14">Glennie</strain>
    </source>
</reference>
<evidence type="ECO:0000256" key="1">
    <source>
        <dbReference type="ARBA" id="ARBA00004651"/>
    </source>
</evidence>
<dbReference type="PANTHER" id="PTHR24062">
    <property type="entry name" value="VOMERONASAL TYPE-1 RECEPTOR"/>
    <property type="match status" value="1"/>
</dbReference>
<evidence type="ECO:0000256" key="8">
    <source>
        <dbReference type="ARBA" id="ARBA00023136"/>
    </source>
</evidence>
<keyword evidence="6 11" id="KW-1133">Transmembrane helix</keyword>
<dbReference type="GO" id="GO:0005886">
    <property type="term" value="C:plasma membrane"/>
    <property type="evidence" value="ECO:0000318"/>
    <property type="project" value="GO_Central"/>
</dbReference>
<feature type="transmembrane region" description="Helical" evidence="11">
    <location>
        <begin position="238"/>
        <end position="257"/>
    </location>
</feature>
<feature type="domain" description="G-protein coupled receptors family 1 profile" evidence="12">
    <location>
        <begin position="1"/>
        <end position="254"/>
    </location>
</feature>
<keyword evidence="4 11" id="KW-0589">Pheromone response</keyword>
<evidence type="ECO:0000256" key="7">
    <source>
        <dbReference type="ARBA" id="ARBA00023040"/>
    </source>
</evidence>
<evidence type="ECO:0000256" key="2">
    <source>
        <dbReference type="ARBA" id="ARBA00010663"/>
    </source>
</evidence>
<comment type="subcellular location">
    <subcellularLocation>
        <location evidence="1 11">Cell membrane</location>
        <topology evidence="1 11">Multi-pass membrane protein</topology>
    </subcellularLocation>
</comment>
<reference evidence="13" key="2">
    <citation type="submission" date="2025-08" db="UniProtKB">
        <authorList>
            <consortium name="Ensembl"/>
        </authorList>
    </citation>
    <scope>IDENTIFICATION</scope>
    <source>
        <strain evidence="13">Glennie</strain>
    </source>
</reference>
<evidence type="ECO:0000256" key="3">
    <source>
        <dbReference type="ARBA" id="ARBA00022475"/>
    </source>
</evidence>
<keyword evidence="7 11" id="KW-0297">G-protein coupled receptor</keyword>
<dbReference type="InterPro" id="IPR004072">
    <property type="entry name" value="Vmron_rcpt_1"/>
</dbReference>
<dbReference type="GO" id="GO:0019236">
    <property type="term" value="P:response to pheromone"/>
    <property type="evidence" value="ECO:0007669"/>
    <property type="project" value="UniProtKB-KW"/>
</dbReference>
<feature type="transmembrane region" description="Helical" evidence="11">
    <location>
        <begin position="12"/>
        <end position="32"/>
    </location>
</feature>
<comment type="similarity">
    <text evidence="2 11">Belongs to the G-protein coupled receptor 1 family.</text>
</comment>
<dbReference type="Gene3D" id="1.20.1070.10">
    <property type="entry name" value="Rhodopsin 7-helix transmembrane proteins"/>
    <property type="match status" value="1"/>
</dbReference>
<keyword evidence="5 11" id="KW-0812">Transmembrane</keyword>
<dbReference type="GeneTree" id="ENSGT01030000234553"/>
<evidence type="ECO:0000256" key="9">
    <source>
        <dbReference type="ARBA" id="ARBA00023170"/>
    </source>
</evidence>
<sequence length="291" mass="32685">MISFSHKISSSILIYTHLTLANTIIFLTFGISETISAWGGRNFLGGIGCKIILYIYRVSRGLVICTTCLLSVFQAITISPGTSRWVGVKAKLPNCIVPSFVFFWVLNLLIDINTLMYVAGPQNSTTVHNTYDLNYCSVIILSTEVALINAIFLSGRDLIFVVIMSAASGYMFFVLHRHHQQVQHLHGPGHSPSQMPEVRAAKRVIILVTLYVLLYGRQSIMFSVLLNMKERTPLLVKVNRLLTFTFSFVCPFLVIYSDSRVRIFWKRESPVFKIDPSKSLREAACSPSVIP</sequence>
<keyword evidence="9 11" id="KW-0675">Receptor</keyword>
<dbReference type="AlphaFoldDB" id="F7EQD1"/>
<feature type="transmembrane region" description="Helical" evidence="11">
    <location>
        <begin position="204"/>
        <end position="226"/>
    </location>
</feature>
<evidence type="ECO:0000256" key="11">
    <source>
        <dbReference type="RuleBase" id="RU364061"/>
    </source>
</evidence>
<evidence type="ECO:0000313" key="13">
    <source>
        <dbReference type="Ensembl" id="ENSOANP00000023210.2"/>
    </source>
</evidence>
<keyword evidence="14" id="KW-1185">Reference proteome</keyword>
<dbReference type="Ensembl" id="ENSOANT00000023214.2">
    <property type="protein sequence ID" value="ENSOANP00000023210.2"/>
    <property type="gene ID" value="ENSOANG00000039238.1"/>
</dbReference>
<protein>
    <recommendedName>
        <fullName evidence="11">Vomeronasal type-1 receptor</fullName>
    </recommendedName>
</protein>
<dbReference type="FunFam" id="1.20.1070.10:FF:000154">
    <property type="entry name" value="Vomeronasal type-1 receptor"/>
    <property type="match status" value="1"/>
</dbReference>
<organism evidence="13 14">
    <name type="scientific">Ornithorhynchus anatinus</name>
    <name type="common">Duckbill platypus</name>
    <dbReference type="NCBI Taxonomy" id="9258"/>
    <lineage>
        <taxon>Eukaryota</taxon>
        <taxon>Metazoa</taxon>
        <taxon>Chordata</taxon>
        <taxon>Craniata</taxon>
        <taxon>Vertebrata</taxon>
        <taxon>Euteleostomi</taxon>
        <taxon>Mammalia</taxon>
        <taxon>Monotremata</taxon>
        <taxon>Ornithorhynchidae</taxon>
        <taxon>Ornithorhynchus</taxon>
    </lineage>
</organism>
<dbReference type="InterPro" id="IPR017452">
    <property type="entry name" value="GPCR_Rhodpsn_7TM"/>
</dbReference>
<dbReference type="SUPFAM" id="SSF81321">
    <property type="entry name" value="Family A G protein-coupled receptor-like"/>
    <property type="match status" value="1"/>
</dbReference>
<evidence type="ECO:0000313" key="14">
    <source>
        <dbReference type="Proteomes" id="UP000002279"/>
    </source>
</evidence>
<evidence type="ECO:0000256" key="6">
    <source>
        <dbReference type="ARBA" id="ARBA00022989"/>
    </source>
</evidence>
<dbReference type="GO" id="GO:0016503">
    <property type="term" value="F:pheromone receptor activity"/>
    <property type="evidence" value="ECO:0007669"/>
    <property type="project" value="InterPro"/>
</dbReference>
<dbReference type="GO" id="GO:0007606">
    <property type="term" value="P:sensory perception of chemical stimulus"/>
    <property type="evidence" value="ECO:0007669"/>
    <property type="project" value="UniProtKB-ARBA"/>
</dbReference>
<reference evidence="13" key="3">
    <citation type="submission" date="2025-09" db="UniProtKB">
        <authorList>
            <consortium name="Ensembl"/>
        </authorList>
    </citation>
    <scope>IDENTIFICATION</scope>
    <source>
        <strain evidence="13">Glennie</strain>
    </source>
</reference>
<feature type="transmembrane region" description="Helical" evidence="11">
    <location>
        <begin position="158"/>
        <end position="175"/>
    </location>
</feature>
<feature type="transmembrane region" description="Helical" evidence="11">
    <location>
        <begin position="101"/>
        <end position="120"/>
    </location>
</feature>
<dbReference type="PRINTS" id="PR01534">
    <property type="entry name" value="VOMERONASL1R"/>
</dbReference>
<feature type="transmembrane region" description="Helical" evidence="11">
    <location>
        <begin position="63"/>
        <end position="81"/>
    </location>
</feature>
<dbReference type="HOGENOM" id="CLU_058641_4_0_1"/>
<evidence type="ECO:0000259" key="12">
    <source>
        <dbReference type="PROSITE" id="PS50262"/>
    </source>
</evidence>
<name>F7EQD1_ORNAN</name>
<accession>F7EQD1</accession>
<dbReference type="Proteomes" id="UP000002279">
    <property type="component" value="Chromosome 15"/>
</dbReference>
<evidence type="ECO:0000256" key="4">
    <source>
        <dbReference type="ARBA" id="ARBA00022507"/>
    </source>
</evidence>
<dbReference type="InParanoid" id="F7EQD1"/>
<keyword evidence="10 11" id="KW-0807">Transducer</keyword>
<evidence type="ECO:0000256" key="5">
    <source>
        <dbReference type="ARBA" id="ARBA00022692"/>
    </source>
</evidence>
<feature type="transmembrane region" description="Helical" evidence="11">
    <location>
        <begin position="132"/>
        <end position="152"/>
    </location>
</feature>
<dbReference type="PROSITE" id="PS50262">
    <property type="entry name" value="G_PROTEIN_RECEP_F1_2"/>
    <property type="match status" value="1"/>
</dbReference>